<feature type="region of interest" description="Disordered" evidence="1">
    <location>
        <begin position="1"/>
        <end position="37"/>
    </location>
</feature>
<feature type="compositionally biased region" description="Basic and acidic residues" evidence="1">
    <location>
        <begin position="1"/>
        <end position="18"/>
    </location>
</feature>
<accession>A0ABD7H4Q0</accession>
<comment type="caution">
    <text evidence="2">The sequence shown here is derived from an EMBL/GenBank/DDBJ whole genome shotgun (WGS) entry which is preliminary data.</text>
</comment>
<reference evidence="2 3" key="1">
    <citation type="journal article" date="2017" name="N. Engl. J. Med.">
        <title>Transmission of Extensively Drug-Resistant Tuberculosis in South Africa.</title>
        <authorList>
            <person name="Shah N.S."/>
            <person name="Auld S.C."/>
            <person name="Brust J.C."/>
            <person name="Mathema B."/>
            <person name="Ismail N."/>
            <person name="Moodley P."/>
            <person name="Mlisana K."/>
            <person name="Allana S."/>
            <person name="Campbell A."/>
            <person name="Mthiyane T."/>
            <person name="Morris N."/>
            <person name="Mpangase P."/>
            <person name="van der Meulen H."/>
            <person name="Omar S.V."/>
            <person name="Brown T.S."/>
            <person name="Narechania A."/>
            <person name="Shaskina E."/>
            <person name="Kapwata T."/>
            <person name="Kreiswirth B."/>
            <person name="Gandhi N.R."/>
        </authorList>
    </citation>
    <scope>NUCLEOTIDE SEQUENCE [LARGE SCALE GENOMIC DNA]</scope>
    <source>
        <strain evidence="2 3">32301_S10</strain>
    </source>
</reference>
<name>A0ABD7H4Q0_MYCTX</name>
<dbReference type="GO" id="GO:0016301">
    <property type="term" value="F:kinase activity"/>
    <property type="evidence" value="ECO:0007669"/>
    <property type="project" value="UniProtKB-KW"/>
</dbReference>
<organism evidence="2 3">
    <name type="scientific">Mycobacterium tuberculosis</name>
    <dbReference type="NCBI Taxonomy" id="1773"/>
    <lineage>
        <taxon>Bacteria</taxon>
        <taxon>Bacillati</taxon>
        <taxon>Actinomycetota</taxon>
        <taxon>Actinomycetes</taxon>
        <taxon>Mycobacteriales</taxon>
        <taxon>Mycobacteriaceae</taxon>
        <taxon>Mycobacterium</taxon>
        <taxon>Mycobacterium tuberculosis complex</taxon>
    </lineage>
</organism>
<keyword evidence="2" id="KW-0808">Transferase</keyword>
<sequence length="37" mass="4209">MLRAGDDAERSDEEERRRWLAPATMQSAAMRRSGADD</sequence>
<gene>
    <name evidence="2" type="ORF">DSJ38_20840</name>
</gene>
<dbReference type="Proteomes" id="UP000256381">
    <property type="component" value="Unassembled WGS sequence"/>
</dbReference>
<evidence type="ECO:0000313" key="2">
    <source>
        <dbReference type="EMBL" id="REQ47972.1"/>
    </source>
</evidence>
<keyword evidence="2" id="KW-0418">Kinase</keyword>
<dbReference type="EMBL" id="QTBD01000233">
    <property type="protein sequence ID" value="REQ47972.1"/>
    <property type="molecule type" value="Genomic_DNA"/>
</dbReference>
<dbReference type="AlphaFoldDB" id="A0ABD7H4Q0"/>
<evidence type="ECO:0000313" key="3">
    <source>
        <dbReference type="Proteomes" id="UP000256381"/>
    </source>
</evidence>
<protein>
    <submittedName>
        <fullName evidence="2">Uridylate kinase</fullName>
    </submittedName>
</protein>
<proteinExistence type="predicted"/>
<evidence type="ECO:0000256" key="1">
    <source>
        <dbReference type="SAM" id="MobiDB-lite"/>
    </source>
</evidence>